<feature type="region of interest" description="Disordered" evidence="1">
    <location>
        <begin position="131"/>
        <end position="167"/>
    </location>
</feature>
<evidence type="ECO:0000313" key="3">
    <source>
        <dbReference type="Proteomes" id="UP000292082"/>
    </source>
</evidence>
<proteinExistence type="predicted"/>
<gene>
    <name evidence="2" type="ORF">BD310DRAFT_494562</name>
</gene>
<organism evidence="2 3">
    <name type="scientific">Dichomitus squalens</name>
    <dbReference type="NCBI Taxonomy" id="114155"/>
    <lineage>
        <taxon>Eukaryota</taxon>
        <taxon>Fungi</taxon>
        <taxon>Dikarya</taxon>
        <taxon>Basidiomycota</taxon>
        <taxon>Agaricomycotina</taxon>
        <taxon>Agaricomycetes</taxon>
        <taxon>Polyporales</taxon>
        <taxon>Polyporaceae</taxon>
        <taxon>Dichomitus</taxon>
    </lineage>
</organism>
<dbReference type="Proteomes" id="UP000292082">
    <property type="component" value="Unassembled WGS sequence"/>
</dbReference>
<dbReference type="EMBL" id="ML145127">
    <property type="protein sequence ID" value="TBU58226.1"/>
    <property type="molecule type" value="Genomic_DNA"/>
</dbReference>
<sequence>MDSRSVYIRALQPPYHTIQRVPVNCNASFYIPRWLLGEYASQLISQGTGPTQPGPLPSRIPFLCQSKASSFPFCMLGGVHTHLGRAGRISSAPRITLPLGAKRASTSPPRTTAPSTTSAVCRTTGCTSFSPSPRHGILGRKVSGTAVRGPTSSSRSKTNPPRRRLTQTHACCIQKRESFLFLHSRFAGHSLGQGPTRSCRSRRCLIRS</sequence>
<reference evidence="2 3" key="1">
    <citation type="submission" date="2019-01" db="EMBL/GenBank/DDBJ databases">
        <title>Draft genome sequences of three monokaryotic isolates of the white-rot basidiomycete fungus Dichomitus squalens.</title>
        <authorList>
            <consortium name="DOE Joint Genome Institute"/>
            <person name="Lopez S.C."/>
            <person name="Andreopoulos B."/>
            <person name="Pangilinan J."/>
            <person name="Lipzen A."/>
            <person name="Riley R."/>
            <person name="Ahrendt S."/>
            <person name="Ng V."/>
            <person name="Barry K."/>
            <person name="Daum C."/>
            <person name="Grigoriev I.V."/>
            <person name="Hilden K.S."/>
            <person name="Makela M.R."/>
            <person name="de Vries R.P."/>
        </authorList>
    </citation>
    <scope>NUCLEOTIDE SEQUENCE [LARGE SCALE GENOMIC DNA]</scope>
    <source>
        <strain evidence="2 3">CBS 464.89</strain>
    </source>
</reference>
<evidence type="ECO:0000256" key="1">
    <source>
        <dbReference type="SAM" id="MobiDB-lite"/>
    </source>
</evidence>
<keyword evidence="3" id="KW-1185">Reference proteome</keyword>
<accession>A0A4Q9NTI2</accession>
<dbReference type="AlphaFoldDB" id="A0A4Q9NTI2"/>
<protein>
    <submittedName>
        <fullName evidence="2">Uncharacterized protein</fullName>
    </submittedName>
</protein>
<evidence type="ECO:0000313" key="2">
    <source>
        <dbReference type="EMBL" id="TBU58226.1"/>
    </source>
</evidence>
<name>A0A4Q9NTI2_9APHY</name>
<feature type="compositionally biased region" description="Polar residues" evidence="1">
    <location>
        <begin position="150"/>
        <end position="159"/>
    </location>
</feature>